<evidence type="ECO:0000313" key="3">
    <source>
        <dbReference type="Proteomes" id="UP000707356"/>
    </source>
</evidence>
<protein>
    <recommendedName>
        <fullName evidence="4">Lipoprotein</fullName>
    </recommendedName>
</protein>
<evidence type="ECO:0008006" key="4">
    <source>
        <dbReference type="Google" id="ProtNLM"/>
    </source>
</evidence>
<feature type="compositionally biased region" description="Low complexity" evidence="1">
    <location>
        <begin position="26"/>
        <end position="53"/>
    </location>
</feature>
<reference evidence="2" key="1">
    <citation type="submission" date="2021-05" db="EMBL/GenBank/DDBJ databases">
        <authorList>
            <person name="Pietrasiak N."/>
            <person name="Ward R."/>
            <person name="Stajich J.E."/>
            <person name="Kurbessoian T."/>
        </authorList>
    </citation>
    <scope>NUCLEOTIDE SEQUENCE</scope>
    <source>
        <strain evidence="2">GSE-TBD4-15B</strain>
    </source>
</reference>
<organism evidence="2 3">
    <name type="scientific">Pegethrix bostrychoides GSE-TBD4-15B</name>
    <dbReference type="NCBI Taxonomy" id="2839662"/>
    <lineage>
        <taxon>Bacteria</taxon>
        <taxon>Bacillati</taxon>
        <taxon>Cyanobacteriota</taxon>
        <taxon>Cyanophyceae</taxon>
        <taxon>Oculatellales</taxon>
        <taxon>Oculatellaceae</taxon>
        <taxon>Pegethrix</taxon>
    </lineage>
</organism>
<name>A0A951U4R6_9CYAN</name>
<dbReference type="AlphaFoldDB" id="A0A951U4R6"/>
<comment type="caution">
    <text evidence="2">The sequence shown here is derived from an EMBL/GenBank/DDBJ whole genome shotgun (WGS) entry which is preliminary data.</text>
</comment>
<feature type="region of interest" description="Disordered" evidence="1">
    <location>
        <begin position="26"/>
        <end position="64"/>
    </location>
</feature>
<dbReference type="PROSITE" id="PS51257">
    <property type="entry name" value="PROKAR_LIPOPROTEIN"/>
    <property type="match status" value="1"/>
</dbReference>
<proteinExistence type="predicted"/>
<dbReference type="Proteomes" id="UP000707356">
    <property type="component" value="Unassembled WGS sequence"/>
</dbReference>
<reference evidence="2" key="2">
    <citation type="journal article" date="2022" name="Microbiol. Resour. Announc.">
        <title>Metagenome Sequencing to Explore Phylogenomics of Terrestrial Cyanobacteria.</title>
        <authorList>
            <person name="Ward R.D."/>
            <person name="Stajich J.E."/>
            <person name="Johansen J.R."/>
            <person name="Huntemann M."/>
            <person name="Clum A."/>
            <person name="Foster B."/>
            <person name="Foster B."/>
            <person name="Roux S."/>
            <person name="Palaniappan K."/>
            <person name="Varghese N."/>
            <person name="Mukherjee S."/>
            <person name="Reddy T.B.K."/>
            <person name="Daum C."/>
            <person name="Copeland A."/>
            <person name="Chen I.A."/>
            <person name="Ivanova N.N."/>
            <person name="Kyrpides N.C."/>
            <person name="Shapiro N."/>
            <person name="Eloe-Fadrosh E.A."/>
            <person name="Pietrasiak N."/>
        </authorList>
    </citation>
    <scope>NUCLEOTIDE SEQUENCE</scope>
    <source>
        <strain evidence="2">GSE-TBD4-15B</strain>
    </source>
</reference>
<evidence type="ECO:0000313" key="2">
    <source>
        <dbReference type="EMBL" id="MBW4466049.1"/>
    </source>
</evidence>
<sequence>MMLRWTIALAALGFGLLSGCTILQSNSQPPAPESPASSPSNAPTAPTVASPVVSLPPNGRPDTRVMPMTIEGTVVEIELNLFDKAPLPFTTYVPTQDFQSEVNESEQGTVSQFFFSPKGKKDQTAYVQIFLPARQTSLEEMRRLLLDESGLLASNRWSLVDRTNIVSYSWASEKLIYQQKTDKQNFVGSIYIGDYKGRAFYALTHYPAEYTDGFEPRSTIMLENLQFRDEQF</sequence>
<evidence type="ECO:0000256" key="1">
    <source>
        <dbReference type="SAM" id="MobiDB-lite"/>
    </source>
</evidence>
<dbReference type="EMBL" id="JAHHHV010000065">
    <property type="protein sequence ID" value="MBW4466049.1"/>
    <property type="molecule type" value="Genomic_DNA"/>
</dbReference>
<accession>A0A951U4R6</accession>
<gene>
    <name evidence="2" type="ORF">KME07_11500</name>
</gene>